<evidence type="ECO:0000313" key="13">
    <source>
        <dbReference type="EMBL" id="CAD9262485.1"/>
    </source>
</evidence>
<feature type="transmembrane region" description="Helical" evidence="12">
    <location>
        <begin position="206"/>
        <end position="227"/>
    </location>
</feature>
<dbReference type="AlphaFoldDB" id="A0A7S1XU63"/>
<keyword evidence="8 12" id="KW-1133">Transmembrane helix</keyword>
<dbReference type="PANTHER" id="PTHR22760:SF1">
    <property type="entry name" value="DOL-P-MAN:MAN(7)GLCNAC(2)-PP-DOL ALPHA-1,6-MANNOSYLTRANSFERASE"/>
    <property type="match status" value="1"/>
</dbReference>
<sequence>MAPPDGWALGAAAAAVAAASFVHLTLCPYTKVEESFNVQAAHDAMTYGVGRLAEWDHLQFPGVVPRSFVGSLTLGGLLAPLAELLRSFGYAHTASLLLYRGALASLGAHAFWRVADRAERRMEPGTGVLFLLLTACQFHLPFYLSRPLPNTFAFALVLHGFASWLDARPAAATAWISAALVVFRCDVAVLALPLGAAWLLRGELSLLRGVAVGLASTAVALLLTVPIDSHLWGRWLWPELEVFRFNALANRGTNSEAWGTMPPLWYFASALPRALTLSYPLALLGLGLGLGVRKYAAVALLSVGLYSALPHKELRFIFPALPLLTLSAAAVLARLARRHRRGGRVVIVGVLGACAALTAVFASAAMRNYPGGRALDCLHRLGPDAAGVAVSADAPDCDNVGALNLTRPDAPTLPARVHIDVAAAQQGVSRFGEEFRGDWTYSKAEDLELKDLSAYDYLLTAAADQLDTEFEVLRRVRCFGGLDYEAVVKTLGLCLVSGGCVSMGVDGCDIFILRRRRPQAYGPNA</sequence>
<comment type="subcellular location">
    <subcellularLocation>
        <location evidence="1 12">Endoplasmic reticulum membrane</location>
        <topology evidence="1 12">Multi-pass membrane protein</topology>
    </subcellularLocation>
</comment>
<dbReference type="GO" id="GO:0005789">
    <property type="term" value="C:endoplasmic reticulum membrane"/>
    <property type="evidence" value="ECO:0007669"/>
    <property type="project" value="UniProtKB-SubCell"/>
</dbReference>
<dbReference type="UniPathway" id="UPA00378"/>
<reference evidence="13" key="1">
    <citation type="submission" date="2021-01" db="EMBL/GenBank/DDBJ databases">
        <authorList>
            <person name="Corre E."/>
            <person name="Pelletier E."/>
            <person name="Niang G."/>
            <person name="Scheremetjew M."/>
            <person name="Finn R."/>
            <person name="Kale V."/>
            <person name="Holt S."/>
            <person name="Cochrane G."/>
            <person name="Meng A."/>
            <person name="Brown T."/>
            <person name="Cohen L."/>
        </authorList>
    </citation>
    <scope>NUCLEOTIDE SEQUENCE</scope>
    <source>
        <strain evidence="13">CCMP2877</strain>
    </source>
</reference>
<feature type="transmembrane region" description="Helical" evidence="12">
    <location>
        <begin position="97"/>
        <end position="115"/>
    </location>
</feature>
<dbReference type="GO" id="GO:0052917">
    <property type="term" value="F:dol-P-Man:Man(7)GlcNAc(2)-PP-Dol alpha-1,6-mannosyltransferase activity"/>
    <property type="evidence" value="ECO:0007669"/>
    <property type="project" value="UniProtKB-EC"/>
</dbReference>
<dbReference type="InterPro" id="IPR005599">
    <property type="entry name" value="GPI_mannosylTrfase"/>
</dbReference>
<feature type="transmembrane region" description="Helical" evidence="12">
    <location>
        <begin position="316"/>
        <end position="333"/>
    </location>
</feature>
<evidence type="ECO:0000256" key="1">
    <source>
        <dbReference type="ARBA" id="ARBA00004477"/>
    </source>
</evidence>
<dbReference type="GO" id="GO:0006487">
    <property type="term" value="P:protein N-linked glycosylation"/>
    <property type="evidence" value="ECO:0007669"/>
    <property type="project" value="TreeGrafter"/>
</dbReference>
<name>A0A7S1XU63_9STRA</name>
<keyword evidence="6 12" id="KW-0812">Transmembrane</keyword>
<feature type="transmembrane region" description="Helical" evidence="12">
    <location>
        <begin position="127"/>
        <end position="144"/>
    </location>
</feature>
<comment type="pathway">
    <text evidence="2">Protein modification; protein glycosylation.</text>
</comment>
<evidence type="ECO:0000256" key="6">
    <source>
        <dbReference type="ARBA" id="ARBA00022692"/>
    </source>
</evidence>
<feature type="transmembrane region" description="Helical" evidence="12">
    <location>
        <begin position="345"/>
        <end position="366"/>
    </location>
</feature>
<feature type="transmembrane region" description="Helical" evidence="12">
    <location>
        <begin position="173"/>
        <end position="199"/>
    </location>
</feature>
<keyword evidence="4 12" id="KW-0328">Glycosyltransferase</keyword>
<evidence type="ECO:0000256" key="11">
    <source>
        <dbReference type="ARBA" id="ARBA00048899"/>
    </source>
</evidence>
<organism evidence="13">
    <name type="scientific">Phaeomonas parva</name>
    <dbReference type="NCBI Taxonomy" id="124430"/>
    <lineage>
        <taxon>Eukaryota</taxon>
        <taxon>Sar</taxon>
        <taxon>Stramenopiles</taxon>
        <taxon>Ochrophyta</taxon>
        <taxon>Pinguiophyceae</taxon>
        <taxon>Pinguiochrysidales</taxon>
        <taxon>Pinguiochrysidaceae</taxon>
        <taxon>Phaeomonas</taxon>
    </lineage>
</organism>
<accession>A0A7S1XU63</accession>
<keyword evidence="7 12" id="KW-0256">Endoplasmic reticulum</keyword>
<comment type="function">
    <text evidence="10">Mannosyltransferase that operates in the biosynthetic pathway of dolichol-linked oligosaccharides, the glycan precursors employed in protein asparagine (N)-glycosylation. The assembly of dolichol-linked oligosaccharides begins on the cytosolic side of the endoplasmic reticulum membrane and finishes in its lumen. The sequential addition of sugars to dolichol pyrophosphate produces dolichol-linked oligosaccharides containing fourteen sugars, including two GlcNAcs, nine mannoses and three glucoses. Once assembled, the oligosaccharide is transferred from the lipid to nascent proteins by oligosaccharyltransferases. In the lumen of the endoplasmic reticulum, adds the eighth mannose residue in an alpha-1,6 linkage onto Man(7)GlcNAc(2)-PP-dolichol to produce Man(8)GlcNAc(2)-PP-dolichol.</text>
</comment>
<protein>
    <recommendedName>
        <fullName evidence="12">Mannosyltransferase</fullName>
        <ecNumber evidence="12">2.4.1.-</ecNumber>
    </recommendedName>
</protein>
<keyword evidence="5" id="KW-0808">Transferase</keyword>
<proteinExistence type="inferred from homology"/>
<dbReference type="PANTHER" id="PTHR22760">
    <property type="entry name" value="GLYCOSYLTRANSFERASE"/>
    <property type="match status" value="1"/>
</dbReference>
<evidence type="ECO:0000256" key="5">
    <source>
        <dbReference type="ARBA" id="ARBA00022679"/>
    </source>
</evidence>
<dbReference type="Pfam" id="PF03901">
    <property type="entry name" value="Glyco_transf_22"/>
    <property type="match status" value="1"/>
</dbReference>
<keyword evidence="9 12" id="KW-0472">Membrane</keyword>
<evidence type="ECO:0000256" key="3">
    <source>
        <dbReference type="ARBA" id="ARBA00007063"/>
    </source>
</evidence>
<dbReference type="EMBL" id="HBGJ01033040">
    <property type="protein sequence ID" value="CAD9262485.1"/>
    <property type="molecule type" value="Transcribed_RNA"/>
</dbReference>
<evidence type="ECO:0000256" key="4">
    <source>
        <dbReference type="ARBA" id="ARBA00022676"/>
    </source>
</evidence>
<gene>
    <name evidence="13" type="ORF">PPAR1163_LOCUS20867</name>
</gene>
<evidence type="ECO:0000256" key="12">
    <source>
        <dbReference type="RuleBase" id="RU363075"/>
    </source>
</evidence>
<comment type="catalytic activity">
    <reaction evidence="11">
        <text>an alpha-D-Man-(1-&gt;2)-alpha-D-Man-(1-&gt;2)-alpha-D-Man-(1-&gt;3)-[alpha-D-Man-(1-&gt;2)-alpha-D-Man-(1-&gt;3)-alpha-D-Man-(1-&gt;6)]-beta-D-Man-(1-&gt;4)-beta-D-GlcNAc-(1-&gt;4)-alpha-D-GlcNAc-diphospho-di-trans,poly-cis-dolichol + a di-trans,poly-cis-dolichyl beta-D-mannosyl phosphate = an alpha-D-Man-(1-&gt;2)-alpha-D-Man-(1-&gt;2)-alpha-D-Man-(1-&gt;3)-[alpha-D-Man-(1-&gt;2)-alpha-D-Man-(1-&gt;3)-[alpha-D-Man-(1-&gt;6)]-alpha-D-Man-(1-&gt;6)]-beta-D-Man-(1-&gt;4)-beta-D-GlcNAc-(1-&gt;4)-alpha-D-GlcNAc-diphospho-di-trans,poly-cis-dolichol + a di-trans,poly-cis-dolichyl phosphate + H(+)</text>
        <dbReference type="Rhea" id="RHEA:29535"/>
        <dbReference type="Rhea" id="RHEA-COMP:19498"/>
        <dbReference type="Rhea" id="RHEA-COMP:19501"/>
        <dbReference type="Rhea" id="RHEA-COMP:19518"/>
        <dbReference type="Rhea" id="RHEA-COMP:19519"/>
        <dbReference type="ChEBI" id="CHEBI:15378"/>
        <dbReference type="ChEBI" id="CHEBI:57683"/>
        <dbReference type="ChEBI" id="CHEBI:58211"/>
        <dbReference type="ChEBI" id="CHEBI:132517"/>
        <dbReference type="ChEBI" id="CHEBI:132519"/>
        <dbReference type="EC" id="2.4.1.260"/>
    </reaction>
    <physiologicalReaction direction="left-to-right" evidence="11">
        <dbReference type="Rhea" id="RHEA:29536"/>
    </physiologicalReaction>
</comment>
<dbReference type="EC" id="2.4.1.-" evidence="12"/>
<evidence type="ECO:0000256" key="10">
    <source>
        <dbReference type="ARBA" id="ARBA00044721"/>
    </source>
</evidence>
<evidence type="ECO:0000256" key="7">
    <source>
        <dbReference type="ARBA" id="ARBA00022824"/>
    </source>
</evidence>
<comment type="similarity">
    <text evidence="3 12">Belongs to the glycosyltransferase 22 family.</text>
</comment>
<evidence type="ECO:0000256" key="2">
    <source>
        <dbReference type="ARBA" id="ARBA00004922"/>
    </source>
</evidence>
<evidence type="ECO:0000256" key="9">
    <source>
        <dbReference type="ARBA" id="ARBA00023136"/>
    </source>
</evidence>
<evidence type="ECO:0000256" key="8">
    <source>
        <dbReference type="ARBA" id="ARBA00022989"/>
    </source>
</evidence>